<keyword evidence="4" id="KW-1185">Reference proteome</keyword>
<evidence type="ECO:0000313" key="4">
    <source>
        <dbReference type="Proteomes" id="UP000000844"/>
    </source>
</evidence>
<dbReference type="NCBIfam" id="TIGR00762">
    <property type="entry name" value="DegV"/>
    <property type="match status" value="1"/>
</dbReference>
<dbReference type="eggNOG" id="COG1307">
    <property type="taxonomic scope" value="Bacteria"/>
</dbReference>
<dbReference type="InterPro" id="IPR003797">
    <property type="entry name" value="DegV"/>
</dbReference>
<dbReference type="PANTHER" id="PTHR33434:SF2">
    <property type="entry name" value="FATTY ACID-BINDING PROTEIN TM_1468"/>
    <property type="match status" value="1"/>
</dbReference>
<dbReference type="Pfam" id="PF02645">
    <property type="entry name" value="DegV"/>
    <property type="match status" value="1"/>
</dbReference>
<evidence type="ECO:0000256" key="1">
    <source>
        <dbReference type="ARBA" id="ARBA00023121"/>
    </source>
</evidence>
<dbReference type="InterPro" id="IPR043168">
    <property type="entry name" value="DegV_C"/>
</dbReference>
<gene>
    <name evidence="3" type="ordered locus">Snas_5472</name>
</gene>
<dbReference type="HOGENOM" id="CLU_048251_0_1_11"/>
<dbReference type="SUPFAM" id="SSF82549">
    <property type="entry name" value="DAK1/DegV-like"/>
    <property type="match status" value="1"/>
</dbReference>
<dbReference type="InterPro" id="IPR050270">
    <property type="entry name" value="DegV_domain_contain"/>
</dbReference>
<reference evidence="3 4" key="1">
    <citation type="journal article" date="2009" name="Stand. Genomic Sci.">
        <title>Complete genome sequence of Stackebrandtia nassauensis type strain (LLR-40K-21).</title>
        <authorList>
            <person name="Munk C."/>
            <person name="Lapidus A."/>
            <person name="Copeland A."/>
            <person name="Jando M."/>
            <person name="Mayilraj S."/>
            <person name="Glavina Del Rio T."/>
            <person name="Nolan M."/>
            <person name="Chen F."/>
            <person name="Lucas S."/>
            <person name="Tice H."/>
            <person name="Cheng J.F."/>
            <person name="Han C."/>
            <person name="Detter J.C."/>
            <person name="Bruce D."/>
            <person name="Goodwin L."/>
            <person name="Chain P."/>
            <person name="Pitluck S."/>
            <person name="Goker M."/>
            <person name="Ovchinikova G."/>
            <person name="Pati A."/>
            <person name="Ivanova N."/>
            <person name="Mavromatis K."/>
            <person name="Chen A."/>
            <person name="Palaniappan K."/>
            <person name="Land M."/>
            <person name="Hauser L."/>
            <person name="Chang Y.J."/>
            <person name="Jeffries C.D."/>
            <person name="Bristow J."/>
            <person name="Eisen J.A."/>
            <person name="Markowitz V."/>
            <person name="Hugenholtz P."/>
            <person name="Kyrpides N.C."/>
            <person name="Klenk H.P."/>
        </authorList>
    </citation>
    <scope>NUCLEOTIDE SEQUENCE [LARGE SCALE GENOMIC DNA]</scope>
    <source>
        <strain evidence="4">DSM 44728 / CIP 108903 / NRRL B-16338 / NBRC 102104 / LLR-40K-21</strain>
    </source>
</reference>
<protein>
    <submittedName>
        <fullName evidence="3">DegV family protein</fullName>
    </submittedName>
</protein>
<keyword evidence="1" id="KW-0446">Lipid-binding</keyword>
<dbReference type="PROSITE" id="PS51482">
    <property type="entry name" value="DEGV"/>
    <property type="match status" value="1"/>
</dbReference>
<dbReference type="Gene3D" id="3.30.1180.10">
    <property type="match status" value="1"/>
</dbReference>
<dbReference type="GO" id="GO:0008289">
    <property type="term" value="F:lipid binding"/>
    <property type="evidence" value="ECO:0007669"/>
    <property type="project" value="UniProtKB-KW"/>
</dbReference>
<dbReference type="STRING" id="446470.Snas_5472"/>
<evidence type="ECO:0000313" key="3">
    <source>
        <dbReference type="EMBL" id="ADD45103.1"/>
    </source>
</evidence>
<dbReference type="Gene3D" id="3.40.50.10170">
    <property type="match status" value="1"/>
</dbReference>
<organism evidence="3 4">
    <name type="scientific">Stackebrandtia nassauensis (strain DSM 44728 / CIP 108903 / NRRL B-16338 / NBRC 102104 / LLR-40K-21)</name>
    <dbReference type="NCBI Taxonomy" id="446470"/>
    <lineage>
        <taxon>Bacteria</taxon>
        <taxon>Bacillati</taxon>
        <taxon>Actinomycetota</taxon>
        <taxon>Actinomycetes</taxon>
        <taxon>Glycomycetales</taxon>
        <taxon>Glycomycetaceae</taxon>
        <taxon>Stackebrandtia</taxon>
    </lineage>
</organism>
<dbReference type="KEGG" id="sna:Snas_5472"/>
<accession>D3PVY2</accession>
<evidence type="ECO:0000256" key="2">
    <source>
        <dbReference type="SAM" id="MobiDB-lite"/>
    </source>
</evidence>
<feature type="region of interest" description="Disordered" evidence="2">
    <location>
        <begin position="286"/>
        <end position="308"/>
    </location>
</feature>
<dbReference type="OrthoDB" id="9760324at2"/>
<name>D3PVY2_STANL</name>
<proteinExistence type="predicted"/>
<sequence>MPVAVVTDSTACLPPGAEDEYPLTIIPMRVTINGYSGAEGTEITTVDIARAFQERRVEVSTSRPAPGAVAEIYQRLLDDGATGVVSVHLSAALSGTYESAVLAAREFDGKVTVVDSANAGMGLGFCVLAASAAAKRGRGARFVADSASAASSATDTFFYVDTLEFLRRGGRISAAGALLGTALAVKPILHVESGEVKLRDKVRTSTRALARLEDLVVAAGRDGPVDLALHHLRSPERAEELAHRLRDRFGRQVREVFITEVGAVIAAHCGPGLLGAVVHRRVKKLSTTQKLSTGPQAPRSPRPNHARYTGHEYFHASPRTAGHSHR</sequence>
<dbReference type="PANTHER" id="PTHR33434">
    <property type="entry name" value="DEGV DOMAIN-CONTAINING PROTEIN DR_1986-RELATED"/>
    <property type="match status" value="1"/>
</dbReference>
<dbReference type="RefSeq" id="WP_013020674.1">
    <property type="nucleotide sequence ID" value="NC_013947.1"/>
</dbReference>
<dbReference type="AlphaFoldDB" id="D3PVY2"/>
<feature type="compositionally biased region" description="Polar residues" evidence="2">
    <location>
        <begin position="286"/>
        <end position="295"/>
    </location>
</feature>
<dbReference type="EMBL" id="CP001778">
    <property type="protein sequence ID" value="ADD45103.1"/>
    <property type="molecule type" value="Genomic_DNA"/>
</dbReference>
<dbReference type="Proteomes" id="UP000000844">
    <property type="component" value="Chromosome"/>
</dbReference>